<feature type="transmembrane region" description="Helical" evidence="4">
    <location>
        <begin position="313"/>
        <end position="335"/>
    </location>
</feature>
<dbReference type="Gene3D" id="3.90.550.10">
    <property type="entry name" value="Spore Coat Polysaccharide Biosynthesis Protein SpsA, Chain A"/>
    <property type="match status" value="1"/>
</dbReference>
<dbReference type="InterPro" id="IPR001173">
    <property type="entry name" value="Glyco_trans_2-like"/>
</dbReference>
<dbReference type="PANTHER" id="PTHR43630">
    <property type="entry name" value="POLY-BETA-1,6-N-ACETYL-D-GLUCOSAMINE SYNTHASE"/>
    <property type="match status" value="1"/>
</dbReference>
<feature type="transmembrane region" description="Helical" evidence="4">
    <location>
        <begin position="286"/>
        <end position="307"/>
    </location>
</feature>
<keyword evidence="3" id="KW-0808">Transferase</keyword>
<feature type="transmembrane region" description="Helical" evidence="4">
    <location>
        <begin position="6"/>
        <end position="28"/>
    </location>
</feature>
<dbReference type="RefSeq" id="WP_345235324.1">
    <property type="nucleotide sequence ID" value="NZ_BAABIQ010000044.1"/>
</dbReference>
<dbReference type="SUPFAM" id="SSF53448">
    <property type="entry name" value="Nucleotide-diphospho-sugar transferases"/>
    <property type="match status" value="1"/>
</dbReference>
<comment type="caution">
    <text evidence="6">The sequence shown here is derived from an EMBL/GenBank/DDBJ whole genome shotgun (WGS) entry which is preliminary data.</text>
</comment>
<dbReference type="EMBL" id="BAABIQ010000044">
    <property type="protein sequence ID" value="GAA4808537.1"/>
    <property type="molecule type" value="Genomic_DNA"/>
</dbReference>
<keyword evidence="4" id="KW-0472">Membrane</keyword>
<keyword evidence="4" id="KW-1133">Transmembrane helix</keyword>
<evidence type="ECO:0000256" key="2">
    <source>
        <dbReference type="ARBA" id="ARBA00022676"/>
    </source>
</evidence>
<dbReference type="Proteomes" id="UP001501411">
    <property type="component" value="Unassembled WGS sequence"/>
</dbReference>
<proteinExistence type="inferred from homology"/>
<name>A0ABP9CIK1_9SPHI</name>
<sequence>MEHPLNYILPGLFGLFLCIQLYYILFVYGRLNRYSPPDLIPDVDYPPLSVIICARNEEANLRLYLTEILEQDYPLYEVVVVNDCSSDDTKWVLKEFQERYKHLRTVAIAEHERFNHGKKFAVTLGVKGAQYEHLVFTDADCFPQSNLWLRYMAQQFTPGKSIVLGYSPYVETKGFLNTYIRYETYQTALNYLSFALKRNAYMGVGRNLAYTKSLFFKGKGFAAHMHIPSGDDDLFVNQNATRDNVAICIHPDAMVWSEPKRTYKAYKQQKKRHFGAAKAYRTKHKFALGFQAASTLLFYLLALTLLIVQPQYWYIALSGYLLRLLLLAIVCIPIMKKLQVGKLATGLPFLDIYHVVYITIKGLGASFGKHVSWK</sequence>
<dbReference type="Pfam" id="PF00535">
    <property type="entry name" value="Glycos_transf_2"/>
    <property type="match status" value="1"/>
</dbReference>
<keyword evidence="2" id="KW-0328">Glycosyltransferase</keyword>
<organism evidence="6 7">
    <name type="scientific">Olivibacter ginsenosidimutans</name>
    <dbReference type="NCBI Taxonomy" id="1176537"/>
    <lineage>
        <taxon>Bacteria</taxon>
        <taxon>Pseudomonadati</taxon>
        <taxon>Bacteroidota</taxon>
        <taxon>Sphingobacteriia</taxon>
        <taxon>Sphingobacteriales</taxon>
        <taxon>Sphingobacteriaceae</taxon>
        <taxon>Olivibacter</taxon>
    </lineage>
</organism>
<feature type="domain" description="Glycosyltransferase 2-like" evidence="5">
    <location>
        <begin position="49"/>
        <end position="205"/>
    </location>
</feature>
<comment type="similarity">
    <text evidence="1">Belongs to the glycosyltransferase 2 family.</text>
</comment>
<keyword evidence="4" id="KW-0812">Transmembrane</keyword>
<keyword evidence="7" id="KW-1185">Reference proteome</keyword>
<evidence type="ECO:0000313" key="7">
    <source>
        <dbReference type="Proteomes" id="UP001501411"/>
    </source>
</evidence>
<reference evidence="7" key="1">
    <citation type="journal article" date="2019" name="Int. J. Syst. Evol. Microbiol.">
        <title>The Global Catalogue of Microorganisms (GCM) 10K type strain sequencing project: providing services to taxonomists for standard genome sequencing and annotation.</title>
        <authorList>
            <consortium name="The Broad Institute Genomics Platform"/>
            <consortium name="The Broad Institute Genome Sequencing Center for Infectious Disease"/>
            <person name="Wu L."/>
            <person name="Ma J."/>
        </authorList>
    </citation>
    <scope>NUCLEOTIDE SEQUENCE [LARGE SCALE GENOMIC DNA]</scope>
    <source>
        <strain evidence="7">JCM 18200</strain>
    </source>
</reference>
<evidence type="ECO:0000259" key="5">
    <source>
        <dbReference type="Pfam" id="PF00535"/>
    </source>
</evidence>
<evidence type="ECO:0000256" key="3">
    <source>
        <dbReference type="ARBA" id="ARBA00022679"/>
    </source>
</evidence>
<evidence type="ECO:0000313" key="6">
    <source>
        <dbReference type="EMBL" id="GAA4808537.1"/>
    </source>
</evidence>
<dbReference type="InterPro" id="IPR029044">
    <property type="entry name" value="Nucleotide-diphossugar_trans"/>
</dbReference>
<protein>
    <submittedName>
        <fullName evidence="6">Glycosyltransferase</fullName>
    </submittedName>
</protein>
<evidence type="ECO:0000256" key="4">
    <source>
        <dbReference type="SAM" id="Phobius"/>
    </source>
</evidence>
<evidence type="ECO:0000256" key="1">
    <source>
        <dbReference type="ARBA" id="ARBA00006739"/>
    </source>
</evidence>
<gene>
    <name evidence="6" type="ORF">GCM10023231_42280</name>
</gene>
<accession>A0ABP9CIK1</accession>
<dbReference type="PANTHER" id="PTHR43630:SF1">
    <property type="entry name" value="POLY-BETA-1,6-N-ACETYL-D-GLUCOSAMINE SYNTHASE"/>
    <property type="match status" value="1"/>
</dbReference>